<keyword evidence="2 3" id="KW-0472">Membrane</keyword>
<protein>
    <recommendedName>
        <fullName evidence="6">Late embryogenesis abundant protein LEA-2 subgroup domain-containing protein</fullName>
    </recommendedName>
</protein>
<keyword evidence="5" id="KW-1185">Reference proteome</keyword>
<comment type="caution">
    <text evidence="4">The sequence shown here is derived from an EMBL/GenBank/DDBJ whole genome shotgun (WGS) entry which is preliminary data.</text>
</comment>
<evidence type="ECO:0000256" key="3">
    <source>
        <dbReference type="SAM" id="Phobius"/>
    </source>
</evidence>
<evidence type="ECO:0000313" key="5">
    <source>
        <dbReference type="Proteomes" id="UP001558713"/>
    </source>
</evidence>
<reference evidence="4 5" key="1">
    <citation type="submission" date="2024-04" db="EMBL/GenBank/DDBJ databases">
        <title>Genome assembly C_amara_ONT_v2.</title>
        <authorList>
            <person name="Yant L."/>
            <person name="Moore C."/>
            <person name="Slenker M."/>
        </authorList>
    </citation>
    <scope>NUCLEOTIDE SEQUENCE [LARGE SCALE GENOMIC DNA]</scope>
    <source>
        <tissue evidence="4">Leaf</tissue>
    </source>
</reference>
<dbReference type="GO" id="GO:0016020">
    <property type="term" value="C:membrane"/>
    <property type="evidence" value="ECO:0007669"/>
    <property type="project" value="UniProtKB-SubCell"/>
</dbReference>
<organism evidence="4 5">
    <name type="scientific">Cardamine amara subsp. amara</name>
    <dbReference type="NCBI Taxonomy" id="228776"/>
    <lineage>
        <taxon>Eukaryota</taxon>
        <taxon>Viridiplantae</taxon>
        <taxon>Streptophyta</taxon>
        <taxon>Embryophyta</taxon>
        <taxon>Tracheophyta</taxon>
        <taxon>Spermatophyta</taxon>
        <taxon>Magnoliopsida</taxon>
        <taxon>eudicotyledons</taxon>
        <taxon>Gunneridae</taxon>
        <taxon>Pentapetalae</taxon>
        <taxon>rosids</taxon>
        <taxon>malvids</taxon>
        <taxon>Brassicales</taxon>
        <taxon>Brassicaceae</taxon>
        <taxon>Cardamineae</taxon>
        <taxon>Cardamine</taxon>
    </lineage>
</organism>
<evidence type="ECO:0000256" key="1">
    <source>
        <dbReference type="ARBA" id="ARBA00004370"/>
    </source>
</evidence>
<evidence type="ECO:0000256" key="2">
    <source>
        <dbReference type="ARBA" id="ARBA00023136"/>
    </source>
</evidence>
<dbReference type="InterPro" id="IPR044839">
    <property type="entry name" value="NDR1-like"/>
</dbReference>
<dbReference type="EMBL" id="JBANAX010000566">
    <property type="protein sequence ID" value="KAL1203002.1"/>
    <property type="molecule type" value="Genomic_DNA"/>
</dbReference>
<proteinExistence type="predicted"/>
<dbReference type="Proteomes" id="UP001558713">
    <property type="component" value="Unassembled WGS sequence"/>
</dbReference>
<evidence type="ECO:0008006" key="6">
    <source>
        <dbReference type="Google" id="ProtNLM"/>
    </source>
</evidence>
<dbReference type="PANTHER" id="PTHR31415">
    <property type="entry name" value="OS05G0367900 PROTEIN"/>
    <property type="match status" value="1"/>
</dbReference>
<evidence type="ECO:0000313" key="4">
    <source>
        <dbReference type="EMBL" id="KAL1203002.1"/>
    </source>
</evidence>
<comment type="subcellular location">
    <subcellularLocation>
        <location evidence="1">Membrane</location>
    </subcellularLocation>
</comment>
<keyword evidence="3" id="KW-1133">Transmembrane helix</keyword>
<keyword evidence="3" id="KW-0812">Transmembrane</keyword>
<feature type="transmembrane region" description="Helical" evidence="3">
    <location>
        <begin position="47"/>
        <end position="71"/>
    </location>
</feature>
<accession>A0ABD1A862</accession>
<name>A0ABD1A862_CARAN</name>
<sequence length="239" mass="26560">MDEQGIVEEVNQPLLITVTETEEIPELRSLPSNDQESESANISRWSLLFKLLTAITISGVSIACVSFIIWITPTPPTVHVHSMHISFADHNLRVWTATFSIKNPNQKLHVTYENPSVWVIHRRRLVSMVKVGSFGQKGGEENEVVVKGDETGVIDEEAARGMEEEVAVTGGLVGLDMVFLGRVGFYPVSSALWGEQNMTAVCENVSANLSNVQNIYGTNRSVLSFDGRRYCRVRLPIYP</sequence>
<dbReference type="AlphaFoldDB" id="A0ABD1A862"/>
<gene>
    <name evidence="4" type="ORF">V5N11_015252</name>
</gene>
<dbReference type="PANTHER" id="PTHR31415:SF159">
    <property type="entry name" value="LATE EMBRYOGENESIS ABUNDANT (LEA) HYDROXYPROLINE-RICH GLYCOPROTEIN FAMILY"/>
    <property type="match status" value="1"/>
</dbReference>